<accession>A0A4P6ZK32</accession>
<evidence type="ECO:0000256" key="7">
    <source>
        <dbReference type="ARBA" id="ARBA00023136"/>
    </source>
</evidence>
<dbReference type="KEGG" id="lji:ELX58_01545"/>
<feature type="transmembrane region" description="Helical" evidence="8">
    <location>
        <begin position="121"/>
        <end position="139"/>
    </location>
</feature>
<keyword evidence="3" id="KW-0813">Transport</keyword>
<protein>
    <submittedName>
        <fullName evidence="9">Ribose transporter RbsU</fullName>
    </submittedName>
</protein>
<feature type="transmembrane region" description="Helical" evidence="8">
    <location>
        <begin position="244"/>
        <end position="263"/>
    </location>
</feature>
<dbReference type="NCBIfam" id="NF047342">
    <property type="entry name" value="symport_RbsU"/>
    <property type="match status" value="1"/>
</dbReference>
<keyword evidence="4" id="KW-0762">Sugar transport</keyword>
<feature type="transmembrane region" description="Helical" evidence="8">
    <location>
        <begin position="91"/>
        <end position="109"/>
    </location>
</feature>
<evidence type="ECO:0000256" key="1">
    <source>
        <dbReference type="ARBA" id="ARBA00004651"/>
    </source>
</evidence>
<dbReference type="CDD" id="cd23111">
    <property type="entry name" value="ribose_uptake_RbsU"/>
    <property type="match status" value="1"/>
</dbReference>
<dbReference type="EMBL" id="CP034726">
    <property type="protein sequence ID" value="QBP17867.1"/>
    <property type="molecule type" value="Genomic_DNA"/>
</dbReference>
<dbReference type="InterPro" id="IPR010651">
    <property type="entry name" value="Sugar_transport"/>
</dbReference>
<evidence type="ECO:0000256" key="4">
    <source>
        <dbReference type="ARBA" id="ARBA00022597"/>
    </source>
</evidence>
<dbReference type="Pfam" id="PF06800">
    <property type="entry name" value="Sugar_transport"/>
    <property type="match status" value="1"/>
</dbReference>
<keyword evidence="6 8" id="KW-1133">Transmembrane helix</keyword>
<dbReference type="OrthoDB" id="1452595at2"/>
<evidence type="ECO:0000313" key="10">
    <source>
        <dbReference type="Proteomes" id="UP000294321"/>
    </source>
</evidence>
<dbReference type="AlphaFoldDB" id="A0A4P6ZK32"/>
<feature type="transmembrane region" description="Helical" evidence="8">
    <location>
        <begin position="212"/>
        <end position="232"/>
    </location>
</feature>
<dbReference type="PANTHER" id="PTHR16119:SF17">
    <property type="entry name" value="TRANSMEMBRANE PROTEIN 144"/>
    <property type="match status" value="1"/>
</dbReference>
<dbReference type="SUPFAM" id="SSF103481">
    <property type="entry name" value="Multidrug resistance efflux transporter EmrE"/>
    <property type="match status" value="1"/>
</dbReference>
<dbReference type="GO" id="GO:0015144">
    <property type="term" value="F:carbohydrate transmembrane transporter activity"/>
    <property type="evidence" value="ECO:0007669"/>
    <property type="project" value="InterPro"/>
</dbReference>
<feature type="transmembrane region" description="Helical" evidence="8">
    <location>
        <begin position="33"/>
        <end position="51"/>
    </location>
</feature>
<feature type="transmembrane region" description="Helical" evidence="8">
    <location>
        <begin position="151"/>
        <end position="171"/>
    </location>
</feature>
<keyword evidence="10" id="KW-1185">Reference proteome</keyword>
<dbReference type="Proteomes" id="UP000294321">
    <property type="component" value="Chromosome"/>
</dbReference>
<feature type="transmembrane region" description="Helical" evidence="8">
    <location>
        <begin position="272"/>
        <end position="291"/>
    </location>
</feature>
<organism evidence="9 10">
    <name type="scientific">Acetilactobacillus jinshanensis</name>
    <dbReference type="NCBI Taxonomy" id="1720083"/>
    <lineage>
        <taxon>Bacteria</taxon>
        <taxon>Bacillati</taxon>
        <taxon>Bacillota</taxon>
        <taxon>Bacilli</taxon>
        <taxon>Lactobacillales</taxon>
        <taxon>Lactobacillaceae</taxon>
        <taxon>Acetilactobacillus</taxon>
    </lineage>
</organism>
<evidence type="ECO:0000256" key="8">
    <source>
        <dbReference type="SAM" id="Phobius"/>
    </source>
</evidence>
<comment type="subcellular location">
    <subcellularLocation>
        <location evidence="1">Cell membrane</location>
        <topology evidence="1">Multi-pass membrane protein</topology>
    </subcellularLocation>
</comment>
<gene>
    <name evidence="9" type="ORF">ELX58_01545</name>
</gene>
<comment type="similarity">
    <text evidence="2">Belongs to the GRP transporter (TC 2.A.7.5) family.</text>
</comment>
<evidence type="ECO:0000256" key="3">
    <source>
        <dbReference type="ARBA" id="ARBA00022448"/>
    </source>
</evidence>
<sequence length="292" mass="31286">MNIAALLVGLGPLLGWGFYPTVASKFGGKPTNQILGSTVGTLIFAIVFNIVDDISVPTGKALIWSIISGCGWAFGQIMSFKAFQYVGSSRVMPITTAFQLLATTLWGVFALGDWPGLANKVWGMVALLIIIIGAAMTAWQEHKSKANSSDMTKAVILLLIGVIGYWLYSAAPQAAHIDGQHAFMPQAAGMVLLALIYCISHMNKQNVFREPVTYKQIISGFFFAFAALTYLISAQPQMNGLATGFVLSQTSVILATLSSVYVLHQTKTRKEMTVTVVGLVLIVAAASVTVMI</sequence>
<feature type="transmembrane region" description="Helical" evidence="8">
    <location>
        <begin position="183"/>
        <end position="200"/>
    </location>
</feature>
<keyword evidence="7 8" id="KW-0472">Membrane</keyword>
<evidence type="ECO:0000313" key="9">
    <source>
        <dbReference type="EMBL" id="QBP17867.1"/>
    </source>
</evidence>
<evidence type="ECO:0000256" key="5">
    <source>
        <dbReference type="ARBA" id="ARBA00022692"/>
    </source>
</evidence>
<evidence type="ECO:0000256" key="2">
    <source>
        <dbReference type="ARBA" id="ARBA00006117"/>
    </source>
</evidence>
<dbReference type="GO" id="GO:0005886">
    <property type="term" value="C:plasma membrane"/>
    <property type="evidence" value="ECO:0007669"/>
    <property type="project" value="UniProtKB-SubCell"/>
</dbReference>
<reference evidence="10" key="1">
    <citation type="submission" date="2018-12" db="EMBL/GenBank/DDBJ databases">
        <title>A new species of lactobacillus.</title>
        <authorList>
            <person name="Jian Y."/>
            <person name="Xin L."/>
            <person name="Hong Z.J."/>
            <person name="Ming L.Z."/>
            <person name="Hong X.Z."/>
        </authorList>
    </citation>
    <scope>NUCLEOTIDE SEQUENCE [LARGE SCALE GENOMIC DNA]</scope>
    <source>
        <strain evidence="10">HSLZ-75</strain>
    </source>
</reference>
<keyword evidence="5 8" id="KW-0812">Transmembrane</keyword>
<dbReference type="InterPro" id="IPR037185">
    <property type="entry name" value="EmrE-like"/>
</dbReference>
<evidence type="ECO:0000256" key="6">
    <source>
        <dbReference type="ARBA" id="ARBA00022989"/>
    </source>
</evidence>
<dbReference type="PANTHER" id="PTHR16119">
    <property type="entry name" value="TRANSMEMBRANE PROTEIN 144"/>
    <property type="match status" value="1"/>
</dbReference>
<proteinExistence type="inferred from homology"/>
<name>A0A4P6ZK32_9LACO</name>
<dbReference type="RefSeq" id="WP_133441412.1">
    <property type="nucleotide sequence ID" value="NZ_CP034726.1"/>
</dbReference>